<dbReference type="Gene3D" id="2.160.20.110">
    <property type="match status" value="1"/>
</dbReference>
<dbReference type="Proteomes" id="UP000463883">
    <property type="component" value="Chromosome"/>
</dbReference>
<feature type="compositionally biased region" description="Basic and acidic residues" evidence="1">
    <location>
        <begin position="266"/>
        <end position="282"/>
    </location>
</feature>
<evidence type="ECO:0000313" key="3">
    <source>
        <dbReference type="Proteomes" id="UP000463883"/>
    </source>
</evidence>
<reference evidence="2 3" key="1">
    <citation type="submission" date="2020-01" db="EMBL/GenBank/DDBJ databases">
        <title>Genomic analysis of Aminipila sp. CBA3637.</title>
        <authorList>
            <person name="Kim Y.B."/>
            <person name="Roh S.W."/>
        </authorList>
    </citation>
    <scope>NUCLEOTIDE SEQUENCE [LARGE SCALE GENOMIC DNA]</scope>
    <source>
        <strain evidence="2 3">CBA3637</strain>
    </source>
</reference>
<evidence type="ECO:0000313" key="2">
    <source>
        <dbReference type="EMBL" id="QHI71336.1"/>
    </source>
</evidence>
<feature type="region of interest" description="Disordered" evidence="1">
    <location>
        <begin position="262"/>
        <end position="421"/>
    </location>
</feature>
<dbReference type="EMBL" id="CP047591">
    <property type="protein sequence ID" value="QHI71336.1"/>
    <property type="molecule type" value="Genomic_DNA"/>
</dbReference>
<name>A0A6P1MIA8_9FIRM</name>
<feature type="compositionally biased region" description="Gly residues" evidence="1">
    <location>
        <begin position="293"/>
        <end position="347"/>
    </location>
</feature>
<gene>
    <name evidence="2" type="ORF">Ami3637_02025</name>
</gene>
<dbReference type="RefSeq" id="WP_162360749.1">
    <property type="nucleotide sequence ID" value="NZ_CP047591.1"/>
</dbReference>
<feature type="compositionally biased region" description="Basic and acidic residues" evidence="1">
    <location>
        <begin position="389"/>
        <end position="415"/>
    </location>
</feature>
<accession>A0A6P1MIA8</accession>
<dbReference type="AlphaFoldDB" id="A0A6P1MIA8"/>
<sequence>MLFRGTVTGTGDYVGGIVGAGYTVSSTPIGVAVENCYSTAVISGGNYVGGIIGCEKKDSLASDRLLPTIKNCYWNGASISSNGSYIGGIAGYYKAVFNCYILKNNYYKSSDESLKGIGGIGKNYDSSFNAEEAFKLKPAEAFENGEVAYLLDGGQGSHSNIWTTGDKYPVFGKPSIYISEGKVKGSGTITLSDGKREDKAVYNPVGTTITVNAVPAKVEGSKEPGKTTENTLESIIVTYAKGGTEDITVSKTFKSTGNDVVTATFKTDEKPIEPEPKPEPKPSDNNPGKHHSGGGSGNGNGNGTGNGNGDGNGTGTGTGDGTGTGNGIGKGSGTQGTVDGLGDGKGTAAGTTSGGRSNEGRKEATNAEDVYASISHEEVPQSQVLVGNEAKKTSEDSLENKNSGDWKKADMKEEAMAIQRK</sequence>
<proteinExistence type="predicted"/>
<organism evidence="2 3">
    <name type="scientific">Aminipila terrae</name>
    <dbReference type="NCBI Taxonomy" id="2697030"/>
    <lineage>
        <taxon>Bacteria</taxon>
        <taxon>Bacillati</taxon>
        <taxon>Bacillota</taxon>
        <taxon>Clostridia</taxon>
        <taxon>Peptostreptococcales</taxon>
        <taxon>Anaerovoracaceae</taxon>
        <taxon>Aminipila</taxon>
    </lineage>
</organism>
<dbReference type="KEGG" id="amic:Ami3637_02025"/>
<evidence type="ECO:0000256" key="1">
    <source>
        <dbReference type="SAM" id="MobiDB-lite"/>
    </source>
</evidence>
<protein>
    <submittedName>
        <fullName evidence="2">Uncharacterized protein</fullName>
    </submittedName>
</protein>
<keyword evidence="3" id="KW-1185">Reference proteome</keyword>